<comment type="caution">
    <text evidence="1">The sequence shown here is derived from an EMBL/GenBank/DDBJ whole genome shotgun (WGS) entry which is preliminary data.</text>
</comment>
<dbReference type="OrthoDB" id="357189at2"/>
<evidence type="ECO:0000313" key="2">
    <source>
        <dbReference type="Proteomes" id="UP000004509"/>
    </source>
</evidence>
<dbReference type="STRING" id="596324.TREVI0001_2313"/>
<gene>
    <name evidence="1" type="ORF">TREVI0001_2313</name>
</gene>
<organism evidence="1 2">
    <name type="scientific">Treponema vincentii ATCC 35580</name>
    <dbReference type="NCBI Taxonomy" id="596324"/>
    <lineage>
        <taxon>Bacteria</taxon>
        <taxon>Pseudomonadati</taxon>
        <taxon>Spirochaetota</taxon>
        <taxon>Spirochaetia</taxon>
        <taxon>Spirochaetales</taxon>
        <taxon>Treponemataceae</taxon>
        <taxon>Treponema</taxon>
    </lineage>
</organism>
<accession>C8PM11</accession>
<dbReference type="EMBL" id="ACYH01000005">
    <property type="protein sequence ID" value="EEV21588.1"/>
    <property type="molecule type" value="Genomic_DNA"/>
</dbReference>
<protein>
    <submittedName>
        <fullName evidence="1">Uncharacterized protein</fullName>
    </submittedName>
</protein>
<dbReference type="eggNOG" id="ENOG5033THS">
    <property type="taxonomic scope" value="Bacteria"/>
</dbReference>
<dbReference type="Proteomes" id="UP000004509">
    <property type="component" value="Unassembled WGS sequence"/>
</dbReference>
<reference evidence="1 2" key="1">
    <citation type="submission" date="2009-07" db="EMBL/GenBank/DDBJ databases">
        <authorList>
            <person name="Madupu R."/>
            <person name="Sebastian Y."/>
            <person name="Durkin A.S."/>
            <person name="Torralba M."/>
            <person name="Methe B."/>
            <person name="Sutton G.G."/>
            <person name="Strausberg R.L."/>
            <person name="Nelson K.E."/>
        </authorList>
    </citation>
    <scope>NUCLEOTIDE SEQUENCE [LARGE SCALE GENOMIC DNA]</scope>
    <source>
        <strain evidence="1 2">ATCC 35580</strain>
    </source>
</reference>
<evidence type="ECO:0000313" key="1">
    <source>
        <dbReference type="EMBL" id="EEV21588.1"/>
    </source>
</evidence>
<proteinExistence type="predicted"/>
<dbReference type="AlphaFoldDB" id="C8PM11"/>
<name>C8PM11_9SPIR</name>
<dbReference type="RefSeq" id="WP_006187555.1">
    <property type="nucleotide sequence ID" value="NZ_ACYH01000005.1"/>
</dbReference>
<sequence>MLDSLGFYVPLATKQGFNASVTHIQNALSLLDACNVKKNIADEIGILLENKELTNEEIPAFLSVILLDMWGYKVISKNIREITAVPTDIITETAKWKGVDIVIGYHHPDLGFLVINPKNPANASLFETLKKNELLNIYVGKQDKGAIEAPVAEAVFSAFLALLEGTKPSIPGKILSGPFVFAAPQIKKQSAGGRTRKPARTSAAAKVKTAAKTAKAKETASREAASVQMQAPSGKTRISQQISVIVSNELFHNGNVEAWKRIIRSYNARYPHNKVIVFYDGEQIVDINTLFKWGKVKHGSSIQFAVAGEEIKDLSKLSKYFAEGASPRFEAFLRGSPSTVLNLF</sequence>